<dbReference type="Pfam" id="PF02714">
    <property type="entry name" value="RSN1_7TM"/>
    <property type="match status" value="1"/>
</dbReference>
<dbReference type="Pfam" id="PF13967">
    <property type="entry name" value="RSN1_TM"/>
    <property type="match status" value="2"/>
</dbReference>
<feature type="transmembrane region" description="Helical" evidence="8">
    <location>
        <begin position="745"/>
        <end position="769"/>
    </location>
</feature>
<feature type="compositionally biased region" description="Basic and acidic residues" evidence="7">
    <location>
        <begin position="1049"/>
        <end position="1062"/>
    </location>
</feature>
<evidence type="ECO:0000259" key="9">
    <source>
        <dbReference type="Pfam" id="PF02714"/>
    </source>
</evidence>
<dbReference type="PANTHER" id="PTHR13018:SF5">
    <property type="entry name" value="RE44586P"/>
    <property type="match status" value="1"/>
</dbReference>
<dbReference type="InterPro" id="IPR055222">
    <property type="entry name" value="PRISE-like_Rossmann-fold"/>
</dbReference>
<evidence type="ECO:0000256" key="7">
    <source>
        <dbReference type="SAM" id="MobiDB-lite"/>
    </source>
</evidence>
<dbReference type="Proteomes" id="UP001205105">
    <property type="component" value="Unassembled WGS sequence"/>
</dbReference>
<feature type="domain" description="CSC1/OSCA1-like N-terminal transmembrane" evidence="10">
    <location>
        <begin position="186"/>
        <end position="276"/>
    </location>
</feature>
<feature type="domain" description="CSC1/OSCA1-like cytosolic" evidence="11">
    <location>
        <begin position="540"/>
        <end position="699"/>
    </location>
</feature>
<feature type="domain" description="CSC1/OSCA1-like N-terminal transmembrane" evidence="10">
    <location>
        <begin position="399"/>
        <end position="441"/>
    </location>
</feature>
<evidence type="ECO:0000256" key="4">
    <source>
        <dbReference type="ARBA" id="ARBA00022692"/>
    </source>
</evidence>
<evidence type="ECO:0000256" key="6">
    <source>
        <dbReference type="ARBA" id="ARBA00023136"/>
    </source>
</evidence>
<dbReference type="AlphaFoldDB" id="A0AAD5DRR8"/>
<dbReference type="InterPro" id="IPR036291">
    <property type="entry name" value="NAD(P)-bd_dom_sf"/>
</dbReference>
<feature type="compositionally biased region" description="Low complexity" evidence="7">
    <location>
        <begin position="1130"/>
        <end position="1143"/>
    </location>
</feature>
<dbReference type="GO" id="GO:0005227">
    <property type="term" value="F:calcium-activated cation channel activity"/>
    <property type="evidence" value="ECO:0007669"/>
    <property type="project" value="InterPro"/>
</dbReference>
<feature type="region of interest" description="Disordered" evidence="7">
    <location>
        <begin position="1033"/>
        <end position="1070"/>
    </location>
</feature>
<keyword evidence="3" id="KW-0813">Transport</keyword>
<evidence type="ECO:0000313" key="13">
    <source>
        <dbReference type="EMBL" id="KAI7841239.1"/>
    </source>
</evidence>
<feature type="transmembrane region" description="Helical" evidence="8">
    <location>
        <begin position="861"/>
        <end position="886"/>
    </location>
</feature>
<dbReference type="GO" id="GO:0005886">
    <property type="term" value="C:plasma membrane"/>
    <property type="evidence" value="ECO:0007669"/>
    <property type="project" value="TreeGrafter"/>
</dbReference>
<evidence type="ECO:0000259" key="12">
    <source>
        <dbReference type="Pfam" id="PF22917"/>
    </source>
</evidence>
<evidence type="ECO:0000256" key="8">
    <source>
        <dbReference type="SAM" id="Phobius"/>
    </source>
</evidence>
<dbReference type="InterPro" id="IPR045122">
    <property type="entry name" value="Csc1-like"/>
</dbReference>
<sequence>MNLAVSIAVYASISKELGLPLRFPGTAAAWNGLVDVIDADLLADAMVHLATTEACANQAFNISNGDCFRWKDMWPAIAAWFCMETAPPVHLPLTQIMADKGEVWQRLVDKHGLQDTPYDKLATWQFMAFVFDFPGMFACLRARDWFSNTNKLRRTGFHGMCVDSDAMFGRLFQKMRDQKATTGEAFSIALAIYAAVCLGLLLAFTWWRRAPWAKRFYAPKLFVKPGQPRPKPIGMRYPLAWVTSTVSAPEAAVVKFAGVDALMYLKILQLGIRLCTDFRPPPLLPLKFFCAYSKILQLGIRLFAGVSLLVLATVLPVNLTGGQVSRLVAAQPAPVPASQFTYWLPAPPPPPAESDQGFSVENTQPKVVEPPAFYVHNLPPAPAGVEWFGWRYDASYQAVQYRFSDLDKVTMSNIEAGSKRLYAHAVLAWAVSLYALRLLWRANQDAVRLRVYYLLNRPPGAESHTVLLTDIPGIAYGTVPHRIDHTLLRFLPRRVKSWIVGAASQGVRSVGSTLKLGAGWVAETAGKAVRQLASGATIQEVVDREMRSIFGNEFDHASLVCDTSSLDPLLSEYGALMRSATDLIDHYVGLKLRNRDIKPIKAGYKQVVLFSGAHLQCMVGTRLHRTRTATQLITVVPAKWGGWGLQRYGASPRRVDALQHYRDRLAEVWRQMAEEREGALLRVAPSAFVTFRTRGAQVAHVGAGRPERPGLGRLASLSIRALSSLLPILHHSWRMWERAGRRALAWAAFVALSLFYIIPVTAVQSLLALNSVTGWLASVPVLNALVTAILPGLALKIFVKLLPCLLALLNRHSGMVSAADIDLSVVTKYFIFQVITVFFGSFIAGSFANQIRQLVKSPGSILTVLGTAAPQTAIFFTTYVMLQALLAKPLSLLRLWDLVVYWLRSRLAATERAKARAWSDQCAIYGGLIPGRHDTVTMLLGLVFCLIYVKGEQYQSGGQAWPRVLDQLCFALALLQLTMMAILGIKRTVVPPLIVLPLLPITGIFWLACRALFGRAQQTLGLADAAQLDATETEAEAADGPASGATAAGRREQAKQARRQAERSALSAECTAPTSLKTLLPFSRPSRPAHQEADAMLHFLATGAGGEELEAIQARATATMDAAAFVTAQEEAAAEGPWEGAEGFPDAQAFPPHRAASSGYGPRRRGSSGAGPARTTSGGGEVVMMHNAAAGVRGTTGSADEAGVGSRQAERSLDVELGTRQHSN</sequence>
<comment type="subcellular location">
    <subcellularLocation>
        <location evidence="1">Membrane</location>
        <topology evidence="1">Multi-pass membrane protein</topology>
    </subcellularLocation>
</comment>
<feature type="compositionally biased region" description="Low complexity" evidence="7">
    <location>
        <begin position="1038"/>
        <end position="1048"/>
    </location>
</feature>
<keyword evidence="14" id="KW-1185">Reference proteome</keyword>
<feature type="transmembrane region" description="Helical" evidence="8">
    <location>
        <begin position="185"/>
        <end position="207"/>
    </location>
</feature>
<dbReference type="PANTHER" id="PTHR13018">
    <property type="entry name" value="PROBABLE MEMBRANE PROTEIN DUF221-RELATED"/>
    <property type="match status" value="1"/>
</dbReference>
<dbReference type="Pfam" id="PF22917">
    <property type="entry name" value="PRISE"/>
    <property type="match status" value="1"/>
</dbReference>
<feature type="domain" description="PRISE-like Rossmann-fold" evidence="12">
    <location>
        <begin position="3"/>
        <end position="179"/>
    </location>
</feature>
<evidence type="ECO:0000259" key="11">
    <source>
        <dbReference type="Pfam" id="PF14703"/>
    </source>
</evidence>
<feature type="transmembrane region" description="Helical" evidence="8">
    <location>
        <begin position="421"/>
        <end position="440"/>
    </location>
</feature>
<dbReference type="EMBL" id="JADXDR010000066">
    <property type="protein sequence ID" value="KAI7841239.1"/>
    <property type="molecule type" value="Genomic_DNA"/>
</dbReference>
<organism evidence="13 14">
    <name type="scientific">Chlorella ohadii</name>
    <dbReference type="NCBI Taxonomy" id="2649997"/>
    <lineage>
        <taxon>Eukaryota</taxon>
        <taxon>Viridiplantae</taxon>
        <taxon>Chlorophyta</taxon>
        <taxon>core chlorophytes</taxon>
        <taxon>Trebouxiophyceae</taxon>
        <taxon>Chlorellales</taxon>
        <taxon>Chlorellaceae</taxon>
        <taxon>Chlorella clade</taxon>
        <taxon>Chlorella</taxon>
    </lineage>
</organism>
<dbReference type="InterPro" id="IPR027815">
    <property type="entry name" value="CSC1/OSCA1-like_cyt"/>
</dbReference>
<gene>
    <name evidence="13" type="ORF">COHA_005076</name>
</gene>
<feature type="transmembrane region" description="Helical" evidence="8">
    <location>
        <begin position="298"/>
        <end position="317"/>
    </location>
</feature>
<comment type="caution">
    <text evidence="13">The sequence shown here is derived from an EMBL/GenBank/DDBJ whole genome shotgun (WGS) entry which is preliminary data.</text>
</comment>
<feature type="compositionally biased region" description="Basic and acidic residues" evidence="7">
    <location>
        <begin position="1208"/>
        <end position="1224"/>
    </location>
</feature>
<evidence type="ECO:0000256" key="3">
    <source>
        <dbReference type="ARBA" id="ARBA00022448"/>
    </source>
</evidence>
<evidence type="ECO:0000313" key="14">
    <source>
        <dbReference type="Proteomes" id="UP001205105"/>
    </source>
</evidence>
<proteinExistence type="inferred from homology"/>
<dbReference type="SUPFAM" id="SSF51735">
    <property type="entry name" value="NAD(P)-binding Rossmann-fold domains"/>
    <property type="match status" value="1"/>
</dbReference>
<evidence type="ECO:0000256" key="1">
    <source>
        <dbReference type="ARBA" id="ARBA00004141"/>
    </source>
</evidence>
<reference evidence="13" key="1">
    <citation type="submission" date="2020-11" db="EMBL/GenBank/DDBJ databases">
        <title>Chlorella ohadii genome sequencing and assembly.</title>
        <authorList>
            <person name="Murik O."/>
            <person name="Treves H."/>
            <person name="Kedem I."/>
            <person name="Shotland Y."/>
            <person name="Kaplan A."/>
        </authorList>
    </citation>
    <scope>NUCLEOTIDE SEQUENCE</scope>
    <source>
        <strain evidence="13">1</strain>
    </source>
</reference>
<evidence type="ECO:0000259" key="10">
    <source>
        <dbReference type="Pfam" id="PF13967"/>
    </source>
</evidence>
<keyword evidence="6 8" id="KW-0472">Membrane</keyword>
<dbReference type="Gene3D" id="3.40.50.720">
    <property type="entry name" value="NAD(P)-binding Rossmann-like Domain"/>
    <property type="match status" value="1"/>
</dbReference>
<feature type="transmembrane region" description="Helical" evidence="8">
    <location>
        <begin position="781"/>
        <end position="809"/>
    </location>
</feature>
<accession>A0AAD5DRR8</accession>
<feature type="domain" description="CSC1/OSCA1-like 7TM region" evidence="9">
    <location>
        <begin position="741"/>
        <end position="947"/>
    </location>
</feature>
<evidence type="ECO:0000256" key="2">
    <source>
        <dbReference type="ARBA" id="ARBA00007779"/>
    </source>
</evidence>
<keyword evidence="5 8" id="KW-1133">Transmembrane helix</keyword>
<dbReference type="Pfam" id="PF14703">
    <property type="entry name" value="PHM7_cyt"/>
    <property type="match status" value="1"/>
</dbReference>
<feature type="transmembrane region" description="Helical" evidence="8">
    <location>
        <begin position="829"/>
        <end position="849"/>
    </location>
</feature>
<evidence type="ECO:0000256" key="5">
    <source>
        <dbReference type="ARBA" id="ARBA00022989"/>
    </source>
</evidence>
<protein>
    <submittedName>
        <fullName evidence="13">Uncharacterized protein</fullName>
    </submittedName>
</protein>
<comment type="similarity">
    <text evidence="2">Belongs to the CSC1 (TC 1.A.17) family.</text>
</comment>
<feature type="region of interest" description="Disordered" evidence="7">
    <location>
        <begin position="1130"/>
        <end position="1224"/>
    </location>
</feature>
<dbReference type="InterPro" id="IPR032880">
    <property type="entry name" value="CSC1/OSCA1-like_N"/>
</dbReference>
<feature type="transmembrane region" description="Helical" evidence="8">
    <location>
        <begin position="989"/>
        <end position="1009"/>
    </location>
</feature>
<keyword evidence="4 8" id="KW-0812">Transmembrane</keyword>
<name>A0AAD5DRR8_9CHLO</name>
<dbReference type="InterPro" id="IPR003864">
    <property type="entry name" value="CSC1/OSCA1-like_7TM"/>
</dbReference>